<evidence type="ECO:0000256" key="11">
    <source>
        <dbReference type="ARBA" id="ARBA00029774"/>
    </source>
</evidence>
<evidence type="ECO:0000256" key="4">
    <source>
        <dbReference type="ARBA" id="ARBA00015492"/>
    </source>
</evidence>
<evidence type="ECO:0000256" key="1">
    <source>
        <dbReference type="ARBA" id="ARBA00004496"/>
    </source>
</evidence>
<dbReference type="Gene3D" id="3.90.870.10">
    <property type="entry name" value="DHBP synthase"/>
    <property type="match status" value="1"/>
</dbReference>
<evidence type="ECO:0000313" key="15">
    <source>
        <dbReference type="EMBL" id="MFC3705548.1"/>
    </source>
</evidence>
<dbReference type="Gene3D" id="3.40.50.11030">
    <property type="entry name" value="Threonylcarbamoyl-AMP synthase, C-terminal domain"/>
    <property type="match status" value="1"/>
</dbReference>
<keyword evidence="10 13" id="KW-0067">ATP-binding</keyword>
<gene>
    <name evidence="15" type="ORF">ACFOOL_12345</name>
</gene>
<proteinExistence type="inferred from homology"/>
<dbReference type="PANTHER" id="PTHR17490">
    <property type="entry name" value="SUA5"/>
    <property type="match status" value="1"/>
</dbReference>
<evidence type="ECO:0000259" key="14">
    <source>
        <dbReference type="PROSITE" id="PS51163"/>
    </source>
</evidence>
<evidence type="ECO:0000256" key="13">
    <source>
        <dbReference type="PIRNR" id="PIRNR004930"/>
    </source>
</evidence>
<feature type="domain" description="YrdC-like" evidence="14">
    <location>
        <begin position="6"/>
        <end position="192"/>
    </location>
</feature>
<keyword evidence="5 13" id="KW-0963">Cytoplasm</keyword>
<keyword evidence="16" id="KW-1185">Reference proteome</keyword>
<comment type="function">
    <text evidence="13">Required for the formation of a threonylcarbamoyl group on adenosine at position 37 (t(6)A37) in tRNAs that read codons beginning with adenine.</text>
</comment>
<keyword evidence="9 13" id="KW-0547">Nucleotide-binding</keyword>
<comment type="similarity">
    <text evidence="2 13">Belongs to the SUA5 family.</text>
</comment>
<accession>A0ABV7X2I1</accession>
<keyword evidence="8 13" id="KW-0548">Nucleotidyltransferase</keyword>
<comment type="subcellular location">
    <subcellularLocation>
        <location evidence="1 13">Cytoplasm</location>
    </subcellularLocation>
</comment>
<dbReference type="InterPro" id="IPR006070">
    <property type="entry name" value="Sua5-like_dom"/>
</dbReference>
<evidence type="ECO:0000256" key="2">
    <source>
        <dbReference type="ARBA" id="ARBA00007663"/>
    </source>
</evidence>
<evidence type="ECO:0000256" key="7">
    <source>
        <dbReference type="ARBA" id="ARBA00022694"/>
    </source>
</evidence>
<keyword evidence="6 13" id="KW-0808">Transferase</keyword>
<dbReference type="InterPro" id="IPR005145">
    <property type="entry name" value="Sua5_C"/>
</dbReference>
<dbReference type="EMBL" id="JBHRYD010000010">
    <property type="protein sequence ID" value="MFC3705548.1"/>
    <property type="molecule type" value="Genomic_DNA"/>
</dbReference>
<reference evidence="16" key="1">
    <citation type="journal article" date="2019" name="Int. J. Syst. Evol. Microbiol.">
        <title>The Global Catalogue of Microorganisms (GCM) 10K type strain sequencing project: providing services to taxonomists for standard genome sequencing and annotation.</title>
        <authorList>
            <consortium name="The Broad Institute Genomics Platform"/>
            <consortium name="The Broad Institute Genome Sequencing Center for Infectious Disease"/>
            <person name="Wu L."/>
            <person name="Ma J."/>
        </authorList>
    </citation>
    <scope>NUCLEOTIDE SEQUENCE [LARGE SCALE GENOMIC DNA]</scope>
    <source>
        <strain evidence="16">KCTC 42281</strain>
    </source>
</reference>
<dbReference type="EC" id="2.7.7.87" evidence="3 13"/>
<dbReference type="Proteomes" id="UP001595613">
    <property type="component" value="Unassembled WGS sequence"/>
</dbReference>
<dbReference type="PANTHER" id="PTHR17490:SF16">
    <property type="entry name" value="THREONYLCARBAMOYL-AMP SYNTHASE"/>
    <property type="match status" value="1"/>
</dbReference>
<sequence length="312" mass="32451">MTDPDPRTIEDAAALLRAGRLCAFPTETVYGLGADATNAEAVLSIYETKGRPRFNPLIVHCADLAMAERLALFSDPARRLAQAFWPGPLSLVLPLRPGHGLADIVTAGLMTVALRVPDHELALALLRATGRPLAAPSANPSGKLSPTTAAQVRRGFGGKVPVLDGGPCAKGVESTILAIEGERLIQLRAGALSREEIEAATGVAVERAASGAAVSAPGMLLNHYAPEARMRLEATPRPGEAYLAFGAATPFAGPTLNLSESGDLREAARNLFAMIAALDAEGARTIAVAPIPRSGLGEAINDRLQRAAAPRD</sequence>
<evidence type="ECO:0000256" key="9">
    <source>
        <dbReference type="ARBA" id="ARBA00022741"/>
    </source>
</evidence>
<dbReference type="PIRSF" id="PIRSF004930">
    <property type="entry name" value="Tln_factor_SUA5"/>
    <property type="match status" value="1"/>
</dbReference>
<name>A0ABV7X2I1_9HYPH</name>
<evidence type="ECO:0000256" key="5">
    <source>
        <dbReference type="ARBA" id="ARBA00022490"/>
    </source>
</evidence>
<dbReference type="PROSITE" id="PS51163">
    <property type="entry name" value="YRDC"/>
    <property type="match status" value="1"/>
</dbReference>
<dbReference type="NCBIfam" id="TIGR00057">
    <property type="entry name" value="L-threonylcarbamoyladenylate synthase"/>
    <property type="match status" value="1"/>
</dbReference>
<dbReference type="Pfam" id="PF03481">
    <property type="entry name" value="Sua5_C"/>
    <property type="match status" value="1"/>
</dbReference>
<dbReference type="InterPro" id="IPR038385">
    <property type="entry name" value="Sua5/YwlC_C"/>
</dbReference>
<dbReference type="SUPFAM" id="SSF55821">
    <property type="entry name" value="YrdC/RibB"/>
    <property type="match status" value="1"/>
</dbReference>
<dbReference type="InterPro" id="IPR017945">
    <property type="entry name" value="DHBP_synth_RibB-like_a/b_dom"/>
</dbReference>
<evidence type="ECO:0000256" key="3">
    <source>
        <dbReference type="ARBA" id="ARBA00012584"/>
    </source>
</evidence>
<protein>
    <recommendedName>
        <fullName evidence="4 13">Threonylcarbamoyl-AMP synthase</fullName>
        <shortName evidence="13">TC-AMP synthase</shortName>
        <ecNumber evidence="3 13">2.7.7.87</ecNumber>
    </recommendedName>
    <alternativeName>
        <fullName evidence="11 13">L-threonylcarbamoyladenylate synthase</fullName>
    </alternativeName>
</protein>
<dbReference type="InterPro" id="IPR050156">
    <property type="entry name" value="TC-AMP_synthase_SUA5"/>
</dbReference>
<organism evidence="15 16">
    <name type="scientific">Devosia honganensis</name>
    <dbReference type="NCBI Taxonomy" id="1610527"/>
    <lineage>
        <taxon>Bacteria</taxon>
        <taxon>Pseudomonadati</taxon>
        <taxon>Pseudomonadota</taxon>
        <taxon>Alphaproteobacteria</taxon>
        <taxon>Hyphomicrobiales</taxon>
        <taxon>Devosiaceae</taxon>
        <taxon>Devosia</taxon>
    </lineage>
</organism>
<evidence type="ECO:0000256" key="12">
    <source>
        <dbReference type="ARBA" id="ARBA00048366"/>
    </source>
</evidence>
<evidence type="ECO:0000256" key="8">
    <source>
        <dbReference type="ARBA" id="ARBA00022695"/>
    </source>
</evidence>
<dbReference type="Pfam" id="PF01300">
    <property type="entry name" value="Sua5_yciO_yrdC"/>
    <property type="match status" value="1"/>
</dbReference>
<comment type="caution">
    <text evidence="15">The sequence shown here is derived from an EMBL/GenBank/DDBJ whole genome shotgun (WGS) entry which is preliminary data.</text>
</comment>
<dbReference type="InterPro" id="IPR010923">
    <property type="entry name" value="T(6)A37_SUA5"/>
</dbReference>
<evidence type="ECO:0000256" key="10">
    <source>
        <dbReference type="ARBA" id="ARBA00022840"/>
    </source>
</evidence>
<dbReference type="GO" id="GO:0061710">
    <property type="term" value="F:L-threonylcarbamoyladenylate synthase"/>
    <property type="evidence" value="ECO:0007669"/>
    <property type="project" value="UniProtKB-EC"/>
</dbReference>
<comment type="catalytic activity">
    <reaction evidence="12 13">
        <text>L-threonine + hydrogencarbonate + ATP = L-threonylcarbamoyladenylate + diphosphate + H2O</text>
        <dbReference type="Rhea" id="RHEA:36407"/>
        <dbReference type="ChEBI" id="CHEBI:15377"/>
        <dbReference type="ChEBI" id="CHEBI:17544"/>
        <dbReference type="ChEBI" id="CHEBI:30616"/>
        <dbReference type="ChEBI" id="CHEBI:33019"/>
        <dbReference type="ChEBI" id="CHEBI:57926"/>
        <dbReference type="ChEBI" id="CHEBI:73682"/>
        <dbReference type="EC" id="2.7.7.87"/>
    </reaction>
</comment>
<evidence type="ECO:0000313" key="16">
    <source>
        <dbReference type="Proteomes" id="UP001595613"/>
    </source>
</evidence>
<dbReference type="RefSeq" id="WP_380097402.1">
    <property type="nucleotide sequence ID" value="NZ_JBHRYD010000010.1"/>
</dbReference>
<evidence type="ECO:0000256" key="6">
    <source>
        <dbReference type="ARBA" id="ARBA00022679"/>
    </source>
</evidence>
<keyword evidence="7 13" id="KW-0819">tRNA processing</keyword>